<name>A0ACA9N936_9GLOM</name>
<reference evidence="1" key="1">
    <citation type="submission" date="2021-06" db="EMBL/GenBank/DDBJ databases">
        <authorList>
            <person name="Kallberg Y."/>
            <person name="Tangrot J."/>
            <person name="Rosling A."/>
        </authorList>
    </citation>
    <scope>NUCLEOTIDE SEQUENCE</scope>
    <source>
        <strain evidence="1">AU212A</strain>
    </source>
</reference>
<protein>
    <submittedName>
        <fullName evidence="1">2294_t:CDS:1</fullName>
    </submittedName>
</protein>
<comment type="caution">
    <text evidence="1">The sequence shown here is derived from an EMBL/GenBank/DDBJ whole genome shotgun (WGS) entry which is preliminary data.</text>
</comment>
<proteinExistence type="predicted"/>
<dbReference type="EMBL" id="CAJVPM010021461">
    <property type="protein sequence ID" value="CAG8640295.1"/>
    <property type="molecule type" value="Genomic_DNA"/>
</dbReference>
<organism evidence="1 2">
    <name type="scientific">Scutellospora calospora</name>
    <dbReference type="NCBI Taxonomy" id="85575"/>
    <lineage>
        <taxon>Eukaryota</taxon>
        <taxon>Fungi</taxon>
        <taxon>Fungi incertae sedis</taxon>
        <taxon>Mucoromycota</taxon>
        <taxon>Glomeromycotina</taxon>
        <taxon>Glomeromycetes</taxon>
        <taxon>Diversisporales</taxon>
        <taxon>Gigasporaceae</taxon>
        <taxon>Scutellospora</taxon>
    </lineage>
</organism>
<sequence>MFYNITKPDALEFFYLYLFKKDWHLEIADEYKTNLTVKRIVKIMIQNPNLYKEMLIDYKVK</sequence>
<evidence type="ECO:0000313" key="2">
    <source>
        <dbReference type="Proteomes" id="UP000789860"/>
    </source>
</evidence>
<evidence type="ECO:0000313" key="1">
    <source>
        <dbReference type="EMBL" id="CAG8640295.1"/>
    </source>
</evidence>
<gene>
    <name evidence="1" type="ORF">SCALOS_LOCUS8301</name>
</gene>
<dbReference type="Proteomes" id="UP000789860">
    <property type="component" value="Unassembled WGS sequence"/>
</dbReference>
<accession>A0ACA9N936</accession>
<keyword evidence="2" id="KW-1185">Reference proteome</keyword>
<feature type="non-terminal residue" evidence="1">
    <location>
        <position position="61"/>
    </location>
</feature>